<evidence type="ECO:0000313" key="2">
    <source>
        <dbReference type="Proteomes" id="UP000053593"/>
    </source>
</evidence>
<proteinExistence type="predicted"/>
<evidence type="ECO:0000313" key="1">
    <source>
        <dbReference type="EMBL" id="KIK51017.1"/>
    </source>
</evidence>
<reference evidence="1 2" key="1">
    <citation type="submission" date="2014-04" db="EMBL/GenBank/DDBJ databases">
        <title>Evolutionary Origins and Diversification of the Mycorrhizal Mutualists.</title>
        <authorList>
            <consortium name="DOE Joint Genome Institute"/>
            <consortium name="Mycorrhizal Genomics Consortium"/>
            <person name="Kohler A."/>
            <person name="Kuo A."/>
            <person name="Nagy L.G."/>
            <person name="Floudas D."/>
            <person name="Copeland A."/>
            <person name="Barry K.W."/>
            <person name="Cichocki N."/>
            <person name="Veneault-Fourrey C."/>
            <person name="LaButti K."/>
            <person name="Lindquist E.A."/>
            <person name="Lipzen A."/>
            <person name="Lundell T."/>
            <person name="Morin E."/>
            <person name="Murat C."/>
            <person name="Riley R."/>
            <person name="Ohm R."/>
            <person name="Sun H."/>
            <person name="Tunlid A."/>
            <person name="Henrissat B."/>
            <person name="Grigoriev I.V."/>
            <person name="Hibbett D.S."/>
            <person name="Martin F."/>
        </authorList>
    </citation>
    <scope>NUCLEOTIDE SEQUENCE [LARGE SCALE GENOMIC DNA]</scope>
    <source>
        <strain evidence="1 2">FD-317 M1</strain>
    </source>
</reference>
<dbReference type="EMBL" id="KN834875">
    <property type="protein sequence ID" value="KIK51017.1"/>
    <property type="molecule type" value="Genomic_DNA"/>
</dbReference>
<dbReference type="Proteomes" id="UP000053593">
    <property type="component" value="Unassembled WGS sequence"/>
</dbReference>
<gene>
    <name evidence="1" type="ORF">GYMLUDRAFT_252429</name>
</gene>
<protein>
    <submittedName>
        <fullName evidence="1">Uncharacterized protein</fullName>
    </submittedName>
</protein>
<accession>A0A0D0C0E7</accession>
<keyword evidence="2" id="KW-1185">Reference proteome</keyword>
<dbReference type="HOGENOM" id="CLU_1643877_0_0_1"/>
<dbReference type="AlphaFoldDB" id="A0A0D0C0E7"/>
<organism evidence="1 2">
    <name type="scientific">Collybiopsis luxurians FD-317 M1</name>
    <dbReference type="NCBI Taxonomy" id="944289"/>
    <lineage>
        <taxon>Eukaryota</taxon>
        <taxon>Fungi</taxon>
        <taxon>Dikarya</taxon>
        <taxon>Basidiomycota</taxon>
        <taxon>Agaricomycotina</taxon>
        <taxon>Agaricomycetes</taxon>
        <taxon>Agaricomycetidae</taxon>
        <taxon>Agaricales</taxon>
        <taxon>Marasmiineae</taxon>
        <taxon>Omphalotaceae</taxon>
        <taxon>Collybiopsis</taxon>
        <taxon>Collybiopsis luxurians</taxon>
    </lineage>
</organism>
<sequence>MFLPSLPIERTNQEIGNAIPCTRLPRVHRYALPLPCLACNHPLGLLFTAEHLYLYDWRSQYQCHDQVGFDDRDHRRDLQSECCLNLWSRRRAMRSSLTVSLNAFLFSYVFLHPNDHRNHPEFSRPLRHLSSTSESVSSSSRYRHIAIVKVDQIRPPLVDIP</sequence>
<name>A0A0D0C0E7_9AGAR</name>